<keyword evidence="1" id="KW-0378">Hydrolase</keyword>
<dbReference type="InterPro" id="IPR023365">
    <property type="entry name" value="Sortase_dom-sf"/>
</dbReference>
<dbReference type="InterPro" id="IPR053525">
    <property type="entry name" value="Sortase_D"/>
</dbReference>
<sequence>MEKRKKVHKRKAKWKWVIIGIPVSIILFGLGIVAFFGWELTKQTVLLAHTVVTPYKHAEPEKEFKQIWSKIPDPGEKLGELKLPSISYEVPVVEGTHPKEMKSGVGHFAGSMLPGQGGNIVLSGHRNTSFRKLEDVKKGDQIKFATLYGEFVYEITDFKITDAKDENIIVPTEYETLTLTTCYPFEYIDDAPNRFIVYTKLVSQPDLKKQS</sequence>
<evidence type="ECO:0000256" key="1">
    <source>
        <dbReference type="ARBA" id="ARBA00022801"/>
    </source>
</evidence>
<dbReference type="InterPro" id="IPR005754">
    <property type="entry name" value="Sortase"/>
</dbReference>
<reference evidence="4 5" key="1">
    <citation type="submission" date="2017-09" db="EMBL/GenBank/DDBJ databases">
        <title>Large-scale bioinformatics analysis of Bacillus genomes uncovers conserved roles of natural products in bacterial physiology.</title>
        <authorList>
            <consortium name="Agbiome Team Llc"/>
            <person name="Bleich R.M."/>
            <person name="Grubbs K.J."/>
            <person name="Santa Maria K.C."/>
            <person name="Allen S.E."/>
            <person name="Farag S."/>
            <person name="Shank E.A."/>
            <person name="Bowers A."/>
        </authorList>
    </citation>
    <scope>NUCLEOTIDE SEQUENCE [LARGE SCALE GENOMIC DNA]</scope>
    <source>
        <strain evidence="4 5">AFS083043</strain>
    </source>
</reference>
<evidence type="ECO:0000256" key="3">
    <source>
        <dbReference type="SAM" id="Phobius"/>
    </source>
</evidence>
<evidence type="ECO:0000256" key="2">
    <source>
        <dbReference type="PIRSR" id="PIRSR605754-1"/>
    </source>
</evidence>
<accession>A0A2B0MB79</accession>
<organism evidence="4 5">
    <name type="scientific">Bacillus cereus</name>
    <dbReference type="NCBI Taxonomy" id="1396"/>
    <lineage>
        <taxon>Bacteria</taxon>
        <taxon>Bacillati</taxon>
        <taxon>Bacillota</taxon>
        <taxon>Bacilli</taxon>
        <taxon>Bacillales</taxon>
        <taxon>Bacillaceae</taxon>
        <taxon>Bacillus</taxon>
        <taxon>Bacillus cereus group</taxon>
    </lineage>
</organism>
<dbReference type="GO" id="GO:0016787">
    <property type="term" value="F:hydrolase activity"/>
    <property type="evidence" value="ECO:0007669"/>
    <property type="project" value="UniProtKB-KW"/>
</dbReference>
<feature type="active site" description="Acyl-thioester intermediate" evidence="2">
    <location>
        <position position="182"/>
    </location>
</feature>
<name>A0A2B0MB79_BACCE</name>
<evidence type="ECO:0000313" key="4">
    <source>
        <dbReference type="EMBL" id="PFK38335.1"/>
    </source>
</evidence>
<dbReference type="NCBIfam" id="NF033746">
    <property type="entry name" value="class_D_sortase"/>
    <property type="match status" value="1"/>
</dbReference>
<evidence type="ECO:0000313" key="5">
    <source>
        <dbReference type="Proteomes" id="UP000242656"/>
    </source>
</evidence>
<dbReference type="Proteomes" id="UP000242656">
    <property type="component" value="Unassembled WGS sequence"/>
</dbReference>
<dbReference type="Pfam" id="PF04203">
    <property type="entry name" value="Sortase"/>
    <property type="match status" value="1"/>
</dbReference>
<dbReference type="InterPro" id="IPR041999">
    <property type="entry name" value="Sortase_D_1"/>
</dbReference>
<gene>
    <name evidence="4" type="ORF">COI93_14355</name>
</gene>
<feature type="active site" description="Proton donor/acceptor" evidence="2">
    <location>
        <position position="125"/>
    </location>
</feature>
<proteinExistence type="predicted"/>
<dbReference type="RefSeq" id="WP_098491358.1">
    <property type="nucleotide sequence ID" value="NZ_NUWN01000054.1"/>
</dbReference>
<dbReference type="CDD" id="cd05828">
    <property type="entry name" value="Sortase_D_1"/>
    <property type="match status" value="1"/>
</dbReference>
<dbReference type="EMBL" id="NUWN01000054">
    <property type="protein sequence ID" value="PFK38335.1"/>
    <property type="molecule type" value="Genomic_DNA"/>
</dbReference>
<keyword evidence="3" id="KW-1133">Transmembrane helix</keyword>
<dbReference type="Gene3D" id="2.40.260.10">
    <property type="entry name" value="Sortase"/>
    <property type="match status" value="1"/>
</dbReference>
<keyword evidence="3" id="KW-0472">Membrane</keyword>
<dbReference type="NCBIfam" id="TIGR01076">
    <property type="entry name" value="sortase_fam"/>
    <property type="match status" value="1"/>
</dbReference>
<keyword evidence="3" id="KW-0812">Transmembrane</keyword>
<dbReference type="SUPFAM" id="SSF63817">
    <property type="entry name" value="Sortase"/>
    <property type="match status" value="1"/>
</dbReference>
<comment type="caution">
    <text evidence="4">The sequence shown here is derived from an EMBL/GenBank/DDBJ whole genome shotgun (WGS) entry which is preliminary data.</text>
</comment>
<feature type="transmembrane region" description="Helical" evidence="3">
    <location>
        <begin position="16"/>
        <end position="38"/>
    </location>
</feature>
<protein>
    <submittedName>
        <fullName evidence="4">Class D sortase</fullName>
    </submittedName>
</protein>
<dbReference type="AlphaFoldDB" id="A0A2B0MB79"/>